<dbReference type="EMBL" id="BMEY01000030">
    <property type="protein sequence ID" value="GGA91696.1"/>
    <property type="molecule type" value="Genomic_DNA"/>
</dbReference>
<keyword evidence="2" id="KW-1185">Reference proteome</keyword>
<evidence type="ECO:0000313" key="2">
    <source>
        <dbReference type="Proteomes" id="UP000613512"/>
    </source>
</evidence>
<name>A0A916WED1_9BACI</name>
<protein>
    <submittedName>
        <fullName evidence="1">Uncharacterized protein</fullName>
    </submittedName>
</protein>
<evidence type="ECO:0000313" key="1">
    <source>
        <dbReference type="EMBL" id="GGA91696.1"/>
    </source>
</evidence>
<accession>A0A916WED1</accession>
<proteinExistence type="predicted"/>
<dbReference type="RefSeq" id="WP_188386232.1">
    <property type="nucleotide sequence ID" value="NZ_BMEY01000030.1"/>
</dbReference>
<gene>
    <name evidence="1" type="ORF">GCM10008025_37730</name>
</gene>
<dbReference type="AlphaFoldDB" id="A0A916WED1"/>
<reference evidence="1" key="1">
    <citation type="journal article" date="2014" name="Int. J. Syst. Evol. Microbiol.">
        <title>Complete genome sequence of Corynebacterium casei LMG S-19264T (=DSM 44701T), isolated from a smear-ripened cheese.</title>
        <authorList>
            <consortium name="US DOE Joint Genome Institute (JGI-PGF)"/>
            <person name="Walter F."/>
            <person name="Albersmeier A."/>
            <person name="Kalinowski J."/>
            <person name="Ruckert C."/>
        </authorList>
    </citation>
    <scope>NUCLEOTIDE SEQUENCE</scope>
    <source>
        <strain evidence="1">CGMCC 1.12408</strain>
    </source>
</reference>
<organism evidence="1 2">
    <name type="scientific">Ornithinibacillus halotolerans</name>
    <dbReference type="NCBI Taxonomy" id="1274357"/>
    <lineage>
        <taxon>Bacteria</taxon>
        <taxon>Bacillati</taxon>
        <taxon>Bacillota</taxon>
        <taxon>Bacilli</taxon>
        <taxon>Bacillales</taxon>
        <taxon>Bacillaceae</taxon>
        <taxon>Ornithinibacillus</taxon>
    </lineage>
</organism>
<comment type="caution">
    <text evidence="1">The sequence shown here is derived from an EMBL/GenBank/DDBJ whole genome shotgun (WGS) entry which is preliminary data.</text>
</comment>
<reference evidence="1" key="2">
    <citation type="submission" date="2020-09" db="EMBL/GenBank/DDBJ databases">
        <authorList>
            <person name="Sun Q."/>
            <person name="Zhou Y."/>
        </authorList>
    </citation>
    <scope>NUCLEOTIDE SEQUENCE</scope>
    <source>
        <strain evidence="1">CGMCC 1.12408</strain>
    </source>
</reference>
<sequence>MEKWIPKSNEDQLLQQYWEERQGTIFVEVPVGSPRGIGNWPKGSKVRRIDGVRIENEQLQAGIFRLSKKESIQDYLSLSHSIELIEVKTKLNRLVIGQVIAGVDMFEHEYGLSKITPLIICSEGDPALEWVCDKRNINIYITR</sequence>
<dbReference type="Proteomes" id="UP000613512">
    <property type="component" value="Unassembled WGS sequence"/>
</dbReference>